<dbReference type="Proteomes" id="UP000053593">
    <property type="component" value="Unassembled WGS sequence"/>
</dbReference>
<name>A0A0D0BXY6_9AGAR</name>
<keyword evidence="3" id="KW-1185">Reference proteome</keyword>
<proteinExistence type="predicted"/>
<accession>A0A0D0BXY6</accession>
<evidence type="ECO:0000313" key="3">
    <source>
        <dbReference type="Proteomes" id="UP000053593"/>
    </source>
</evidence>
<reference evidence="2 3" key="1">
    <citation type="submission" date="2014-04" db="EMBL/GenBank/DDBJ databases">
        <title>Evolutionary Origins and Diversification of the Mycorrhizal Mutualists.</title>
        <authorList>
            <consortium name="DOE Joint Genome Institute"/>
            <consortium name="Mycorrhizal Genomics Consortium"/>
            <person name="Kohler A."/>
            <person name="Kuo A."/>
            <person name="Nagy L.G."/>
            <person name="Floudas D."/>
            <person name="Copeland A."/>
            <person name="Barry K.W."/>
            <person name="Cichocki N."/>
            <person name="Veneault-Fourrey C."/>
            <person name="LaButti K."/>
            <person name="Lindquist E.A."/>
            <person name="Lipzen A."/>
            <person name="Lundell T."/>
            <person name="Morin E."/>
            <person name="Murat C."/>
            <person name="Riley R."/>
            <person name="Ohm R."/>
            <person name="Sun H."/>
            <person name="Tunlid A."/>
            <person name="Henrissat B."/>
            <person name="Grigoriev I.V."/>
            <person name="Hibbett D.S."/>
            <person name="Martin F."/>
        </authorList>
    </citation>
    <scope>NUCLEOTIDE SEQUENCE [LARGE SCALE GENOMIC DNA]</scope>
    <source>
        <strain evidence="2 3">FD-317 M1</strain>
    </source>
</reference>
<sequence>MDMYNNDYQNIVKETVHTDIACTNCNTPGVRKLGGHVSHNSNLHTCPWCYCTLLNVNKENGYNVKTSSILRQHGVHFSVLNWIAGWLLSTQMALDFIHCMFLELTHILFTVHMFPGANGPESAKQWFEDAVNSICWLTHITCLPKNIITLVILWRAWHGQDDSILNTAPPVSLNEKISLTHFQKWLPLYNAILNLCIALGTKLSLNHHFTRHFSAMIKLFGPVYGWWLFAFKCCLKKSK</sequence>
<dbReference type="EMBL" id="KN834813">
    <property type="protein sequence ID" value="KIK54699.1"/>
    <property type="molecule type" value="Genomic_DNA"/>
</dbReference>
<keyword evidence="1" id="KW-0812">Transmembrane</keyword>
<dbReference type="OrthoDB" id="3248986at2759"/>
<keyword evidence="1" id="KW-1133">Transmembrane helix</keyword>
<evidence type="ECO:0000313" key="2">
    <source>
        <dbReference type="EMBL" id="KIK54699.1"/>
    </source>
</evidence>
<keyword evidence="1" id="KW-0472">Membrane</keyword>
<organism evidence="2 3">
    <name type="scientific">Collybiopsis luxurians FD-317 M1</name>
    <dbReference type="NCBI Taxonomy" id="944289"/>
    <lineage>
        <taxon>Eukaryota</taxon>
        <taxon>Fungi</taxon>
        <taxon>Dikarya</taxon>
        <taxon>Basidiomycota</taxon>
        <taxon>Agaricomycotina</taxon>
        <taxon>Agaricomycetes</taxon>
        <taxon>Agaricomycetidae</taxon>
        <taxon>Agaricales</taxon>
        <taxon>Marasmiineae</taxon>
        <taxon>Omphalotaceae</taxon>
        <taxon>Collybiopsis</taxon>
        <taxon>Collybiopsis luxurians</taxon>
    </lineage>
</organism>
<gene>
    <name evidence="2" type="ORF">GYMLUDRAFT_76876</name>
</gene>
<evidence type="ECO:0000256" key="1">
    <source>
        <dbReference type="SAM" id="Phobius"/>
    </source>
</evidence>
<feature type="transmembrane region" description="Helical" evidence="1">
    <location>
        <begin position="185"/>
        <end position="203"/>
    </location>
</feature>
<feature type="transmembrane region" description="Helical" evidence="1">
    <location>
        <begin position="215"/>
        <end position="235"/>
    </location>
</feature>
<protein>
    <submittedName>
        <fullName evidence="2">Uncharacterized protein</fullName>
    </submittedName>
</protein>
<dbReference type="HOGENOM" id="CLU_1161258_0_0_1"/>
<dbReference type="AlphaFoldDB" id="A0A0D0BXY6"/>